<dbReference type="InterPro" id="IPR001763">
    <property type="entry name" value="Rhodanese-like_dom"/>
</dbReference>
<evidence type="ECO:0000313" key="3">
    <source>
        <dbReference type="Proteomes" id="UP000198863"/>
    </source>
</evidence>
<feature type="domain" description="Rhodanese" evidence="1">
    <location>
        <begin position="41"/>
        <end position="139"/>
    </location>
</feature>
<evidence type="ECO:0000313" key="2">
    <source>
        <dbReference type="EMBL" id="SDF91536.1"/>
    </source>
</evidence>
<organism evidence="2 3">
    <name type="scientific">Klenkia brasiliensis</name>
    <dbReference type="NCBI Taxonomy" id="333142"/>
    <lineage>
        <taxon>Bacteria</taxon>
        <taxon>Bacillati</taxon>
        <taxon>Actinomycetota</taxon>
        <taxon>Actinomycetes</taxon>
        <taxon>Geodermatophilales</taxon>
        <taxon>Geodermatophilaceae</taxon>
        <taxon>Klenkia</taxon>
    </lineage>
</organism>
<dbReference type="Pfam" id="PF00581">
    <property type="entry name" value="Rhodanese"/>
    <property type="match status" value="1"/>
</dbReference>
<dbReference type="EMBL" id="FNCF01000002">
    <property type="protein sequence ID" value="SDF91536.1"/>
    <property type="molecule type" value="Genomic_DNA"/>
</dbReference>
<dbReference type="Gene3D" id="3.40.250.10">
    <property type="entry name" value="Rhodanese-like domain"/>
    <property type="match status" value="1"/>
</dbReference>
<reference evidence="3" key="1">
    <citation type="submission" date="2016-10" db="EMBL/GenBank/DDBJ databases">
        <authorList>
            <person name="Varghese N."/>
            <person name="Submissions S."/>
        </authorList>
    </citation>
    <scope>NUCLEOTIDE SEQUENCE [LARGE SCALE GENOMIC DNA]</scope>
    <source>
        <strain evidence="3">DSM 44526</strain>
    </source>
</reference>
<proteinExistence type="predicted"/>
<protein>
    <submittedName>
        <fullName evidence="2">Rhodanese-related sulfurtransferase</fullName>
    </submittedName>
</protein>
<dbReference type="SMART" id="SM00450">
    <property type="entry name" value="RHOD"/>
    <property type="match status" value="1"/>
</dbReference>
<dbReference type="AlphaFoldDB" id="A0A1G7PZ48"/>
<evidence type="ECO:0000259" key="1">
    <source>
        <dbReference type="PROSITE" id="PS50206"/>
    </source>
</evidence>
<accession>A0A1G7PZ48</accession>
<keyword evidence="3" id="KW-1185">Reference proteome</keyword>
<name>A0A1G7PZ48_9ACTN</name>
<gene>
    <name evidence="2" type="ORF">SAMN05660324_1279</name>
</gene>
<dbReference type="Proteomes" id="UP000198863">
    <property type="component" value="Unassembled WGS sequence"/>
</dbReference>
<sequence>MTALLEPARTRPAGAVSVDDLLAAARARIDRVTPLQAAARVAAGGLLVDIRPAAQRHREGWVAGALVVERNVLEWRFDPASDARLPEATGYDVDVVVLCSEGYTSSLAADALRSIGLSTATDVVGGFHAWVAAGLPYVRGHGVS</sequence>
<keyword evidence="2" id="KW-0808">Transferase</keyword>
<dbReference type="RefSeq" id="WP_207507645.1">
    <property type="nucleotide sequence ID" value="NZ_FNCF01000002.1"/>
</dbReference>
<dbReference type="SUPFAM" id="SSF52821">
    <property type="entry name" value="Rhodanese/Cell cycle control phosphatase"/>
    <property type="match status" value="1"/>
</dbReference>
<dbReference type="InterPro" id="IPR036873">
    <property type="entry name" value="Rhodanese-like_dom_sf"/>
</dbReference>
<dbReference type="PROSITE" id="PS50206">
    <property type="entry name" value="RHODANESE_3"/>
    <property type="match status" value="1"/>
</dbReference>
<dbReference type="GO" id="GO:0016740">
    <property type="term" value="F:transferase activity"/>
    <property type="evidence" value="ECO:0007669"/>
    <property type="project" value="UniProtKB-KW"/>
</dbReference>